<feature type="transmembrane region" description="Helical" evidence="6">
    <location>
        <begin position="20"/>
        <end position="45"/>
    </location>
</feature>
<evidence type="ECO:0000256" key="4">
    <source>
        <dbReference type="ARBA" id="ARBA00023136"/>
    </source>
</evidence>
<organism evidence="8 9">
    <name type="scientific">Forsythia ovata</name>
    <dbReference type="NCBI Taxonomy" id="205694"/>
    <lineage>
        <taxon>Eukaryota</taxon>
        <taxon>Viridiplantae</taxon>
        <taxon>Streptophyta</taxon>
        <taxon>Embryophyta</taxon>
        <taxon>Tracheophyta</taxon>
        <taxon>Spermatophyta</taxon>
        <taxon>Magnoliopsida</taxon>
        <taxon>eudicotyledons</taxon>
        <taxon>Gunneridae</taxon>
        <taxon>Pentapetalae</taxon>
        <taxon>asterids</taxon>
        <taxon>lamiids</taxon>
        <taxon>Lamiales</taxon>
        <taxon>Oleaceae</taxon>
        <taxon>Forsythieae</taxon>
        <taxon>Forsythia</taxon>
    </lineage>
</organism>
<evidence type="ECO:0000256" key="3">
    <source>
        <dbReference type="ARBA" id="ARBA00022989"/>
    </source>
</evidence>
<keyword evidence="4 6" id="KW-0472">Membrane</keyword>
<dbReference type="InterPro" id="IPR007656">
    <property type="entry name" value="GTD-bd"/>
</dbReference>
<dbReference type="GO" id="GO:0080115">
    <property type="term" value="F:myosin XI tail binding"/>
    <property type="evidence" value="ECO:0007669"/>
    <property type="project" value="UniProtKB-ARBA"/>
</dbReference>
<evidence type="ECO:0000313" key="8">
    <source>
        <dbReference type="EMBL" id="KAL2509716.1"/>
    </source>
</evidence>
<dbReference type="EMBL" id="JBFOLJ010000009">
    <property type="protein sequence ID" value="KAL2509716.1"/>
    <property type="molecule type" value="Genomic_DNA"/>
</dbReference>
<proteinExistence type="predicted"/>
<dbReference type="Proteomes" id="UP001604277">
    <property type="component" value="Unassembled WGS sequence"/>
</dbReference>
<sequence>MTVNRFATILKRNTSKITLILINALLEWILIVLLLFNSLFSYLIIKFAEYFGLKPPCICCTRIDHIFEPAKNNKNIHINLFCEIHAREISKLGFCSNHQKLSEFAEMCEDCLSSGPEFTLHPGIKEFGMVQGDKGKGSLNCSCCGVRFCDNIYSSCIMLKNFWDVLECAHKRNLIAEAGDDDHHRIKELCDFDKKRSDFATDSFDDDQSLQNKCENQMVSELVQVELTNSMAEEKGKNNVKDEYHDNSQEFNLDSEIRETKAKLVGENVALDVDKNEEIKFSVLDSMEMEVDKNSQVFRAKELHLVTREFAEETIFLVDQIPSQNAGDVQAMSFIVSEEVTRVSNGETETEAEVSIGTDIPDLDITDEIQNDNPITLYEYPCEIHGPMRIQIEEDTTPNTHISVDSLHNLHKKLVMLETKDSGTEESLDGSVTSELEGGDGIVTVERLKSALRAEQKALQTLYSELEEEQRASAVAANETMAMIDRLQEEKAAMQIEALQYQGMMEEQSEYDPEALQLLNELMVKREKEKQELERELEGVRKKLLDYEDCDGLSVDLNREVKEEEGFYSNQECNSPKTPDNEESLAEFEEERLSILVQLKVLEEKIVSLDHEEEPRFEGSKPVEDLHEESGIRVDENTCYSDESNEHLLQEILQHLHDLRNVELLEKKLSDGAII</sequence>
<evidence type="ECO:0000313" key="9">
    <source>
        <dbReference type="Proteomes" id="UP001604277"/>
    </source>
</evidence>
<dbReference type="PROSITE" id="PS51775">
    <property type="entry name" value="GTD_BINDING"/>
    <property type="match status" value="1"/>
</dbReference>
<evidence type="ECO:0000256" key="5">
    <source>
        <dbReference type="SAM" id="Coils"/>
    </source>
</evidence>
<reference evidence="9" key="1">
    <citation type="submission" date="2024-07" db="EMBL/GenBank/DDBJ databases">
        <title>Two chromosome-level genome assemblies of Korean endemic species Abeliophyllum distichum and Forsythia ovata (Oleaceae).</title>
        <authorList>
            <person name="Jang H."/>
        </authorList>
    </citation>
    <scope>NUCLEOTIDE SEQUENCE [LARGE SCALE GENOMIC DNA]</scope>
</reference>
<evidence type="ECO:0000259" key="7">
    <source>
        <dbReference type="PROSITE" id="PS51775"/>
    </source>
</evidence>
<protein>
    <submittedName>
        <fullName evidence="8">Myosin-binding protein 3</fullName>
    </submittedName>
</protein>
<dbReference type="InterPro" id="IPR039306">
    <property type="entry name" value="MYOB"/>
</dbReference>
<feature type="coiled-coil region" evidence="5">
    <location>
        <begin position="445"/>
        <end position="550"/>
    </location>
</feature>
<keyword evidence="2 6" id="KW-0812">Transmembrane</keyword>
<keyword evidence="3 6" id="KW-1133">Transmembrane helix</keyword>
<comment type="caution">
    <text evidence="8">The sequence shown here is derived from an EMBL/GenBank/DDBJ whole genome shotgun (WGS) entry which is preliminary data.</text>
</comment>
<keyword evidence="9" id="KW-1185">Reference proteome</keyword>
<keyword evidence="5" id="KW-0175">Coiled coil</keyword>
<name>A0ABD1TAF4_9LAMI</name>
<evidence type="ECO:0000256" key="2">
    <source>
        <dbReference type="ARBA" id="ARBA00022692"/>
    </source>
</evidence>
<accession>A0ABD1TAF4</accession>
<dbReference type="GO" id="GO:0016020">
    <property type="term" value="C:membrane"/>
    <property type="evidence" value="ECO:0007669"/>
    <property type="project" value="UniProtKB-SubCell"/>
</dbReference>
<feature type="domain" description="GTD-binding" evidence="7">
    <location>
        <begin position="443"/>
        <end position="541"/>
    </location>
</feature>
<evidence type="ECO:0000256" key="6">
    <source>
        <dbReference type="SAM" id="Phobius"/>
    </source>
</evidence>
<dbReference type="PANTHER" id="PTHR31448">
    <property type="entry name" value="MYOSIN-BINDING PROTEIN 2"/>
    <property type="match status" value="1"/>
</dbReference>
<comment type="subcellular location">
    <subcellularLocation>
        <location evidence="1">Membrane</location>
        <topology evidence="1">Single-pass membrane protein</topology>
    </subcellularLocation>
</comment>
<dbReference type="Pfam" id="PF04576">
    <property type="entry name" value="Zein-binding"/>
    <property type="match status" value="1"/>
</dbReference>
<dbReference type="PANTHER" id="PTHR31448:SF3">
    <property type="entry name" value="MYOSIN-BINDING PROTEIN 2"/>
    <property type="match status" value="1"/>
</dbReference>
<dbReference type="AlphaFoldDB" id="A0ABD1TAF4"/>
<gene>
    <name evidence="8" type="ORF">Fot_33363</name>
</gene>
<evidence type="ECO:0000256" key="1">
    <source>
        <dbReference type="ARBA" id="ARBA00004167"/>
    </source>
</evidence>